<dbReference type="InterPro" id="IPR001969">
    <property type="entry name" value="Aspartic_peptidase_AS"/>
</dbReference>
<dbReference type="Pfam" id="PF00026">
    <property type="entry name" value="Asp"/>
    <property type="match status" value="1"/>
</dbReference>
<reference evidence="3" key="1">
    <citation type="submission" date="2018-11" db="EMBL/GenBank/DDBJ databases">
        <title>Henneguya salminicola genome and transcriptome.</title>
        <authorList>
            <person name="Yahalomi D."/>
            <person name="Atkinson S.D."/>
            <person name="Neuhof M."/>
            <person name="Chang E.S."/>
            <person name="Philippe H."/>
            <person name="Cartwright P."/>
            <person name="Bartholomew J.L."/>
            <person name="Huchon D."/>
        </authorList>
    </citation>
    <scope>NUCLEOTIDE SEQUENCE</scope>
    <source>
        <strain evidence="3">Hz1</strain>
        <tissue evidence="3">Whole</tissue>
    </source>
</reference>
<accession>A0A6G3MM66</accession>
<dbReference type="InterPro" id="IPR033121">
    <property type="entry name" value="PEPTIDASE_A1"/>
</dbReference>
<dbReference type="PROSITE" id="PS51767">
    <property type="entry name" value="PEPTIDASE_A1"/>
    <property type="match status" value="1"/>
</dbReference>
<evidence type="ECO:0000256" key="1">
    <source>
        <dbReference type="ARBA" id="ARBA00007447"/>
    </source>
</evidence>
<dbReference type="AlphaFoldDB" id="A0A6G3MM66"/>
<feature type="domain" description="Peptidase A1" evidence="2">
    <location>
        <begin position="62"/>
        <end position="105"/>
    </location>
</feature>
<dbReference type="GO" id="GO:0004190">
    <property type="term" value="F:aspartic-type endopeptidase activity"/>
    <property type="evidence" value="ECO:0007669"/>
    <property type="project" value="InterPro"/>
</dbReference>
<dbReference type="PROSITE" id="PS00141">
    <property type="entry name" value="ASP_PROTEASE"/>
    <property type="match status" value="1"/>
</dbReference>
<name>A0A6G3MM66_HENSL</name>
<dbReference type="InterPro" id="IPR021109">
    <property type="entry name" value="Peptidase_aspartic_dom_sf"/>
</dbReference>
<organism evidence="3">
    <name type="scientific">Henneguya salminicola</name>
    <name type="common">Myxosporean</name>
    <dbReference type="NCBI Taxonomy" id="69463"/>
    <lineage>
        <taxon>Eukaryota</taxon>
        <taxon>Metazoa</taxon>
        <taxon>Cnidaria</taxon>
        <taxon>Myxozoa</taxon>
        <taxon>Myxosporea</taxon>
        <taxon>Bivalvulida</taxon>
        <taxon>Platysporina</taxon>
        <taxon>Myxobolidae</taxon>
        <taxon>Henneguya</taxon>
    </lineage>
</organism>
<dbReference type="PANTHER" id="PTHR47966">
    <property type="entry name" value="BETA-SITE APP-CLEAVING ENZYME, ISOFORM A-RELATED"/>
    <property type="match status" value="1"/>
</dbReference>
<dbReference type="PANTHER" id="PTHR47966:SF4">
    <property type="entry name" value="OS01G0663400 PROTEIN"/>
    <property type="match status" value="1"/>
</dbReference>
<comment type="similarity">
    <text evidence="1">Belongs to the peptidase A1 family.</text>
</comment>
<dbReference type="EMBL" id="GHBP01014776">
    <property type="protein sequence ID" value="NDJ95069.1"/>
    <property type="molecule type" value="Transcribed_RNA"/>
</dbReference>
<evidence type="ECO:0000313" key="3">
    <source>
        <dbReference type="EMBL" id="NDJ95069.1"/>
    </source>
</evidence>
<dbReference type="GO" id="GO:0006508">
    <property type="term" value="P:proteolysis"/>
    <property type="evidence" value="ECO:0007669"/>
    <property type="project" value="InterPro"/>
</dbReference>
<dbReference type="InterPro" id="IPR001461">
    <property type="entry name" value="Aspartic_peptidase_A1"/>
</dbReference>
<proteinExistence type="inferred from homology"/>
<sequence length="105" mass="11934">MIPNLNLIKITFLFNMVGYSKKLITIPLFKLTVETHAYFVPILIQTGYSHSITLRNSHNTQYYGYIGLGTPTQTFSVLFDTGSSNFWIPSSRCFNVSKVCSNFSH</sequence>
<dbReference type="Gene3D" id="2.40.70.10">
    <property type="entry name" value="Acid Proteases"/>
    <property type="match status" value="2"/>
</dbReference>
<evidence type="ECO:0000259" key="2">
    <source>
        <dbReference type="PROSITE" id="PS51767"/>
    </source>
</evidence>
<protein>
    <submittedName>
        <fullName evidence="3">Renin (Trinotate prediction)</fullName>
    </submittedName>
</protein>
<dbReference type="SUPFAM" id="SSF50630">
    <property type="entry name" value="Acid proteases"/>
    <property type="match status" value="1"/>
</dbReference>